<dbReference type="SUPFAM" id="SSF81660">
    <property type="entry name" value="Metal cation-transporting ATPase, ATP-binding domain N"/>
    <property type="match status" value="1"/>
</dbReference>
<evidence type="ECO:0000256" key="2">
    <source>
        <dbReference type="ARBA" id="ARBA00022723"/>
    </source>
</evidence>
<evidence type="ECO:0000256" key="5">
    <source>
        <dbReference type="ARBA" id="ARBA00022842"/>
    </source>
</evidence>
<dbReference type="PANTHER" id="PTHR45630:SF2">
    <property type="entry name" value="POLYAMINE-TRANSPORTING ATPASE 13A2"/>
    <property type="match status" value="1"/>
</dbReference>
<dbReference type="InterPro" id="IPR023299">
    <property type="entry name" value="ATPase_P-typ_cyto_dom_N"/>
</dbReference>
<comment type="subcellular location">
    <subcellularLocation>
        <location evidence="1">Membrane</location>
        <topology evidence="1">Multi-pass membrane protein</topology>
    </subcellularLocation>
</comment>
<name>A0ABQ9DVN4_9PASS</name>
<sequence>MPEEEEEGPLSAFQEFGMKVLAVVRPPPVEEQPQDRPHQVPLGILRRFPFSSSLQRMSVLVRIPGEGPAQVYAKGAPEMVASLCRKDTEFLQEDPEILEEELEVLQSEPEFL</sequence>
<dbReference type="Gene3D" id="3.40.1110.10">
    <property type="entry name" value="Calcium-transporting ATPase, cytoplasmic domain N"/>
    <property type="match status" value="1"/>
</dbReference>
<keyword evidence="4" id="KW-0067">ATP-binding</keyword>
<keyword evidence="8" id="KW-1185">Reference proteome</keyword>
<dbReference type="EMBL" id="WHWB01019151">
    <property type="protein sequence ID" value="KAJ7428713.1"/>
    <property type="molecule type" value="Genomic_DNA"/>
</dbReference>
<comment type="caution">
    <text evidence="7">The sequence shown here is derived from an EMBL/GenBank/DDBJ whole genome shotgun (WGS) entry which is preliminary data.</text>
</comment>
<evidence type="ECO:0000313" key="8">
    <source>
        <dbReference type="Proteomes" id="UP001145742"/>
    </source>
</evidence>
<evidence type="ECO:0000256" key="6">
    <source>
        <dbReference type="ARBA" id="ARBA00022967"/>
    </source>
</evidence>
<dbReference type="InterPro" id="IPR006544">
    <property type="entry name" value="P-type_TPase_V"/>
</dbReference>
<proteinExistence type="predicted"/>
<dbReference type="Pfam" id="PF13246">
    <property type="entry name" value="Cation_ATPase"/>
    <property type="match status" value="1"/>
</dbReference>
<protein>
    <submittedName>
        <fullName evidence="7">Uncharacterized protein</fullName>
    </submittedName>
</protein>
<accession>A0ABQ9DVN4</accession>
<keyword evidence="5" id="KW-0460">Magnesium</keyword>
<evidence type="ECO:0000313" key="7">
    <source>
        <dbReference type="EMBL" id="KAJ7428713.1"/>
    </source>
</evidence>
<reference evidence="7" key="1">
    <citation type="submission" date="2019-10" db="EMBL/GenBank/DDBJ databases">
        <authorList>
            <person name="Soares A.E.R."/>
            <person name="Aleixo A."/>
            <person name="Schneider P."/>
            <person name="Miyaki C.Y."/>
            <person name="Schneider M.P."/>
            <person name="Mello C."/>
            <person name="Vasconcelos A.T.R."/>
        </authorList>
    </citation>
    <scope>NUCLEOTIDE SEQUENCE</scope>
    <source>
        <tissue evidence="7">Muscle</tissue>
    </source>
</reference>
<dbReference type="PANTHER" id="PTHR45630">
    <property type="entry name" value="CATION-TRANSPORTING ATPASE-RELATED"/>
    <property type="match status" value="1"/>
</dbReference>
<evidence type="ECO:0000256" key="3">
    <source>
        <dbReference type="ARBA" id="ARBA00022741"/>
    </source>
</evidence>
<organism evidence="7 8">
    <name type="scientific">Willisornis vidua</name>
    <name type="common">Xingu scale-backed antbird</name>
    <dbReference type="NCBI Taxonomy" id="1566151"/>
    <lineage>
        <taxon>Eukaryota</taxon>
        <taxon>Metazoa</taxon>
        <taxon>Chordata</taxon>
        <taxon>Craniata</taxon>
        <taxon>Vertebrata</taxon>
        <taxon>Euteleostomi</taxon>
        <taxon>Archelosauria</taxon>
        <taxon>Archosauria</taxon>
        <taxon>Dinosauria</taxon>
        <taxon>Saurischia</taxon>
        <taxon>Theropoda</taxon>
        <taxon>Coelurosauria</taxon>
        <taxon>Aves</taxon>
        <taxon>Neognathae</taxon>
        <taxon>Neoaves</taxon>
        <taxon>Telluraves</taxon>
        <taxon>Australaves</taxon>
        <taxon>Passeriformes</taxon>
        <taxon>Thamnophilidae</taxon>
        <taxon>Willisornis</taxon>
    </lineage>
</organism>
<gene>
    <name evidence="7" type="ORF">WISP_00927</name>
</gene>
<evidence type="ECO:0000256" key="1">
    <source>
        <dbReference type="ARBA" id="ARBA00004141"/>
    </source>
</evidence>
<dbReference type="Proteomes" id="UP001145742">
    <property type="component" value="Unassembled WGS sequence"/>
</dbReference>
<keyword evidence="6" id="KW-1278">Translocase</keyword>
<evidence type="ECO:0000256" key="4">
    <source>
        <dbReference type="ARBA" id="ARBA00022840"/>
    </source>
</evidence>
<keyword evidence="2" id="KW-0479">Metal-binding</keyword>
<keyword evidence="3" id="KW-0547">Nucleotide-binding</keyword>